<organism evidence="1">
    <name type="scientific">marine sediment metagenome</name>
    <dbReference type="NCBI Taxonomy" id="412755"/>
    <lineage>
        <taxon>unclassified sequences</taxon>
        <taxon>metagenomes</taxon>
        <taxon>ecological metagenomes</taxon>
    </lineage>
</organism>
<protein>
    <submittedName>
        <fullName evidence="1">Uncharacterized protein</fullName>
    </submittedName>
</protein>
<dbReference type="EMBL" id="BART01002370">
    <property type="protein sequence ID" value="GAG60531.1"/>
    <property type="molecule type" value="Genomic_DNA"/>
</dbReference>
<name>X1AKI9_9ZZZZ</name>
<sequence length="71" mass="8051">MLSKKELHDILDSVHQLEEIENVHPCLGCDSLQGDPEECRGCADVDLCPSLQPMVSRDEPRYRDLFKILIG</sequence>
<evidence type="ECO:0000313" key="1">
    <source>
        <dbReference type="EMBL" id="GAG60531.1"/>
    </source>
</evidence>
<proteinExistence type="predicted"/>
<reference evidence="1" key="1">
    <citation type="journal article" date="2014" name="Front. Microbiol.">
        <title>High frequency of phylogenetically diverse reductive dehalogenase-homologous genes in deep subseafloor sedimentary metagenomes.</title>
        <authorList>
            <person name="Kawai M."/>
            <person name="Futagami T."/>
            <person name="Toyoda A."/>
            <person name="Takaki Y."/>
            <person name="Nishi S."/>
            <person name="Hori S."/>
            <person name="Arai W."/>
            <person name="Tsubouchi T."/>
            <person name="Morono Y."/>
            <person name="Uchiyama I."/>
            <person name="Ito T."/>
            <person name="Fujiyama A."/>
            <person name="Inagaki F."/>
            <person name="Takami H."/>
        </authorList>
    </citation>
    <scope>NUCLEOTIDE SEQUENCE</scope>
    <source>
        <strain evidence="1">Expedition CK06-06</strain>
    </source>
</reference>
<accession>X1AKI9</accession>
<dbReference type="AlphaFoldDB" id="X1AKI9"/>
<gene>
    <name evidence="1" type="ORF">S01H4_07293</name>
</gene>
<comment type="caution">
    <text evidence="1">The sequence shown here is derived from an EMBL/GenBank/DDBJ whole genome shotgun (WGS) entry which is preliminary data.</text>
</comment>